<evidence type="ECO:0008006" key="4">
    <source>
        <dbReference type="Google" id="ProtNLM"/>
    </source>
</evidence>
<protein>
    <recommendedName>
        <fullName evidence="4">Capsule assembly protein Wzi</fullName>
    </recommendedName>
</protein>
<dbReference type="EMBL" id="BAZW01000001">
    <property type="protein sequence ID" value="GAO27953.1"/>
    <property type="molecule type" value="Genomic_DNA"/>
</dbReference>
<evidence type="ECO:0000256" key="1">
    <source>
        <dbReference type="SAM" id="SignalP"/>
    </source>
</evidence>
<feature type="signal peptide" evidence="1">
    <location>
        <begin position="1"/>
        <end position="19"/>
    </location>
</feature>
<name>A0A0E9LRP9_9BACT</name>
<proteinExistence type="predicted"/>
<organism evidence="2 3">
    <name type="scientific">Geofilum rubicundum JCM 15548</name>
    <dbReference type="NCBI Taxonomy" id="1236989"/>
    <lineage>
        <taxon>Bacteria</taxon>
        <taxon>Pseudomonadati</taxon>
        <taxon>Bacteroidota</taxon>
        <taxon>Bacteroidia</taxon>
        <taxon>Marinilabiliales</taxon>
        <taxon>Marinilabiliaceae</taxon>
        <taxon>Geofilum</taxon>
    </lineage>
</organism>
<sequence length="535" mass="59999">MMKKHLLYMFLLVGLVAQAQQKMEIHGGVSAEAMAADGDLLPLWLYARQQGRWGLDADAQFLGRGFVGAHYAPGERLSVSLKAEANYNRAVTDFYLHSYALDVRWQALGLRVGRHLFDPVFEKGYRGHGSYLFGDNARPVDRITVGIPDYTSLPGFFNRIEIKGEVSHGWLNDERAGAAKFHKEVLLHEKYAYVRWDGGRWKPYVGLNHSAFMGGYNSRGDQIPIDYWRSILAKGSEKIGGGDATNAGGAHMGLFDFGVYLESEAGRFRFYYQAPFSDGSGMRLLARNLDQIVGVSWKPSGHRFLHNLTLEWIHTAHQSGNGMPDARVTHENGDQQLIVSFQLEDPDYREALMTRLGVADPGSYSKDEVTNYLQDHFNNGNRFGGRDGYMSNGVYPAGWTHYGMVMGSPLNLTSDQLAPLNASLGNYDRNLIVNDRYKALHVGADGQVVPGLRWQAMVTFTRNYGSYFQQYPGRYSWDETPDYFFKGGRSQFYSRLGFGWRLPTEQSLELKGVLGLDAGALNKSVGGRLGLVWLF</sequence>
<gene>
    <name evidence="2" type="ORF">JCM15548_1</name>
</gene>
<accession>A0A0E9LRP9</accession>
<dbReference type="Proteomes" id="UP000032900">
    <property type="component" value="Unassembled WGS sequence"/>
</dbReference>
<feature type="chain" id="PRO_5002428248" description="Capsule assembly protein Wzi" evidence="1">
    <location>
        <begin position="20"/>
        <end position="535"/>
    </location>
</feature>
<evidence type="ECO:0000313" key="3">
    <source>
        <dbReference type="Proteomes" id="UP000032900"/>
    </source>
</evidence>
<dbReference type="Gene3D" id="2.40.160.130">
    <property type="entry name" value="Capsule assembly protein Wzi"/>
    <property type="match status" value="1"/>
</dbReference>
<keyword evidence="3" id="KW-1185">Reference proteome</keyword>
<dbReference type="InterPro" id="IPR038636">
    <property type="entry name" value="Wzi_sf"/>
</dbReference>
<dbReference type="STRING" id="1236989.JCM15548_1"/>
<comment type="caution">
    <text evidence="2">The sequence shown here is derived from an EMBL/GenBank/DDBJ whole genome shotgun (WGS) entry which is preliminary data.</text>
</comment>
<dbReference type="AlphaFoldDB" id="A0A0E9LRP9"/>
<evidence type="ECO:0000313" key="2">
    <source>
        <dbReference type="EMBL" id="GAO27953.1"/>
    </source>
</evidence>
<reference evidence="2 3" key="1">
    <citation type="journal article" date="2015" name="Microbes Environ.">
        <title>Distribution and evolution of nitrogen fixation genes in the phylum bacteroidetes.</title>
        <authorList>
            <person name="Inoue J."/>
            <person name="Oshima K."/>
            <person name="Suda W."/>
            <person name="Sakamoto M."/>
            <person name="Iino T."/>
            <person name="Noda S."/>
            <person name="Hongoh Y."/>
            <person name="Hattori M."/>
            <person name="Ohkuma M."/>
        </authorList>
    </citation>
    <scope>NUCLEOTIDE SEQUENCE [LARGE SCALE GENOMIC DNA]</scope>
    <source>
        <strain evidence="2">JCM 15548</strain>
    </source>
</reference>
<keyword evidence="1" id="KW-0732">Signal</keyword>
<dbReference type="RefSeq" id="WP_162198149.1">
    <property type="nucleotide sequence ID" value="NZ_BAZW01000001.1"/>
</dbReference>